<comment type="caution">
    <text evidence="3">The sequence shown here is derived from an EMBL/GenBank/DDBJ whole genome shotgun (WGS) entry which is preliminary data.</text>
</comment>
<dbReference type="AlphaFoldDB" id="A0A3N1KVD0"/>
<feature type="region of interest" description="Disordered" evidence="1">
    <location>
        <begin position="219"/>
        <end position="241"/>
    </location>
</feature>
<keyword evidence="4" id="KW-1185">Reference proteome</keyword>
<keyword evidence="2" id="KW-1133">Transmembrane helix</keyword>
<dbReference type="PANTHER" id="PTHR31876">
    <property type="entry name" value="COV-LIKE PROTEIN 1"/>
    <property type="match status" value="1"/>
</dbReference>
<feature type="transmembrane region" description="Helical" evidence="2">
    <location>
        <begin position="23"/>
        <end position="51"/>
    </location>
</feature>
<feature type="compositionally biased region" description="Pro residues" evidence="1">
    <location>
        <begin position="230"/>
        <end position="241"/>
    </location>
</feature>
<reference evidence="3 4" key="1">
    <citation type="submission" date="2018-11" db="EMBL/GenBank/DDBJ databases">
        <title>Genomic Encyclopedia of Type Strains, Phase IV (KMG-IV): sequencing the most valuable type-strain genomes for metagenomic binning, comparative biology and taxonomic classification.</title>
        <authorList>
            <person name="Goeker M."/>
        </authorList>
    </citation>
    <scope>NUCLEOTIDE SEQUENCE [LARGE SCALE GENOMIC DNA]</scope>
    <source>
        <strain evidence="3 4">DSM 5900</strain>
    </source>
</reference>
<accession>A0A3N1KVD0</accession>
<evidence type="ECO:0000256" key="1">
    <source>
        <dbReference type="SAM" id="MobiDB-lite"/>
    </source>
</evidence>
<evidence type="ECO:0000313" key="4">
    <source>
        <dbReference type="Proteomes" id="UP000278222"/>
    </source>
</evidence>
<proteinExistence type="predicted"/>
<name>A0A3N1KVD0_9PROT</name>
<dbReference type="Pfam" id="PF04367">
    <property type="entry name" value="DUF502"/>
    <property type="match status" value="1"/>
</dbReference>
<gene>
    <name evidence="3" type="ORF">EDC65_5131</name>
</gene>
<dbReference type="EMBL" id="RJKX01000018">
    <property type="protein sequence ID" value="ROP81275.1"/>
    <property type="molecule type" value="Genomic_DNA"/>
</dbReference>
<dbReference type="PANTHER" id="PTHR31876:SF26">
    <property type="entry name" value="PROTEIN LIKE COV 2"/>
    <property type="match status" value="1"/>
</dbReference>
<evidence type="ECO:0000313" key="3">
    <source>
        <dbReference type="EMBL" id="ROP81275.1"/>
    </source>
</evidence>
<organism evidence="3 4">
    <name type="scientific">Stella humosa</name>
    <dbReference type="NCBI Taxonomy" id="94"/>
    <lineage>
        <taxon>Bacteria</taxon>
        <taxon>Pseudomonadati</taxon>
        <taxon>Pseudomonadota</taxon>
        <taxon>Alphaproteobacteria</taxon>
        <taxon>Rhodospirillales</taxon>
        <taxon>Stellaceae</taxon>
        <taxon>Stella</taxon>
    </lineage>
</organism>
<evidence type="ECO:0000256" key="2">
    <source>
        <dbReference type="SAM" id="Phobius"/>
    </source>
</evidence>
<feature type="transmembrane region" description="Helical" evidence="2">
    <location>
        <begin position="71"/>
        <end position="96"/>
    </location>
</feature>
<keyword evidence="2" id="KW-0812">Transmembrane</keyword>
<dbReference type="Proteomes" id="UP000278222">
    <property type="component" value="Unassembled WGS sequence"/>
</dbReference>
<sequence length="241" mass="26395">MERETGKAPATLRRWRIGLAARIRAYFLAGVLVTAPIGITIYLAWLVVAYVDDVVARFLPERYNPETYLPFSVPGLGLLIAFALVTLIGAFAAGYVGRLVLRVSEAVFVRTPFLRGIYGAIKQMLETVLSQKSTAFREVVLVEFPRTDMWSIAFLTGARLDAAQSTRSGELVGVFVPTTPMPTSGYLVYLPESQIVRMPMSIEEGLKLVLSGGLVVPPTLPQPDRHQPAPVQPAAPQPERT</sequence>
<dbReference type="InterPro" id="IPR007462">
    <property type="entry name" value="COV1-like"/>
</dbReference>
<keyword evidence="2" id="KW-0472">Membrane</keyword>
<protein>
    <submittedName>
        <fullName evidence="3">Putative membrane protein</fullName>
    </submittedName>
</protein>
<dbReference type="RefSeq" id="WP_197735648.1">
    <property type="nucleotide sequence ID" value="NZ_AP019700.1"/>
</dbReference>